<keyword evidence="1" id="KW-0812">Transmembrane</keyword>
<comment type="caution">
    <text evidence="2">The sequence shown here is derived from an EMBL/GenBank/DDBJ whole genome shotgun (WGS) entry which is preliminary data.</text>
</comment>
<sequence>MNAQAWLREDQFPDYSSRMPLQYDQNLLGRSTLIFPGVRLPVGDRFGGNLELDAAMVFSSLIGGSGCMPIWSLHYILLGLFGGIFILKTTLKRTLYSINTLKARNLAQSADARCFEWRKYRMSLSSGTFCRPPTSPYCTGVMWTAFL</sequence>
<evidence type="ECO:0000313" key="2">
    <source>
        <dbReference type="EMBL" id="KAJ7659527.1"/>
    </source>
</evidence>
<feature type="transmembrane region" description="Helical" evidence="1">
    <location>
        <begin position="68"/>
        <end position="87"/>
    </location>
</feature>
<dbReference type="EMBL" id="JARKIE010000268">
    <property type="protein sequence ID" value="KAJ7659527.1"/>
    <property type="molecule type" value="Genomic_DNA"/>
</dbReference>
<accession>A0AAD7G5U2</accession>
<dbReference type="AlphaFoldDB" id="A0AAD7G5U2"/>
<proteinExistence type="predicted"/>
<keyword evidence="1" id="KW-0472">Membrane</keyword>
<protein>
    <submittedName>
        <fullName evidence="2">Uncharacterized protein</fullName>
    </submittedName>
</protein>
<gene>
    <name evidence="2" type="ORF">B0H17DRAFT_1337524</name>
</gene>
<keyword evidence="3" id="KW-1185">Reference proteome</keyword>
<evidence type="ECO:0000256" key="1">
    <source>
        <dbReference type="SAM" id="Phobius"/>
    </source>
</evidence>
<evidence type="ECO:0000313" key="3">
    <source>
        <dbReference type="Proteomes" id="UP001221757"/>
    </source>
</evidence>
<keyword evidence="1" id="KW-1133">Transmembrane helix</keyword>
<organism evidence="2 3">
    <name type="scientific">Mycena rosella</name>
    <name type="common">Pink bonnet</name>
    <name type="synonym">Agaricus rosellus</name>
    <dbReference type="NCBI Taxonomy" id="1033263"/>
    <lineage>
        <taxon>Eukaryota</taxon>
        <taxon>Fungi</taxon>
        <taxon>Dikarya</taxon>
        <taxon>Basidiomycota</taxon>
        <taxon>Agaricomycotina</taxon>
        <taxon>Agaricomycetes</taxon>
        <taxon>Agaricomycetidae</taxon>
        <taxon>Agaricales</taxon>
        <taxon>Marasmiineae</taxon>
        <taxon>Mycenaceae</taxon>
        <taxon>Mycena</taxon>
    </lineage>
</organism>
<dbReference type="Proteomes" id="UP001221757">
    <property type="component" value="Unassembled WGS sequence"/>
</dbReference>
<name>A0AAD7G5U2_MYCRO</name>
<reference evidence="2" key="1">
    <citation type="submission" date="2023-03" db="EMBL/GenBank/DDBJ databases">
        <title>Massive genome expansion in bonnet fungi (Mycena s.s.) driven by repeated elements and novel gene families across ecological guilds.</title>
        <authorList>
            <consortium name="Lawrence Berkeley National Laboratory"/>
            <person name="Harder C.B."/>
            <person name="Miyauchi S."/>
            <person name="Viragh M."/>
            <person name="Kuo A."/>
            <person name="Thoen E."/>
            <person name="Andreopoulos B."/>
            <person name="Lu D."/>
            <person name="Skrede I."/>
            <person name="Drula E."/>
            <person name="Henrissat B."/>
            <person name="Morin E."/>
            <person name="Kohler A."/>
            <person name="Barry K."/>
            <person name="LaButti K."/>
            <person name="Morin E."/>
            <person name="Salamov A."/>
            <person name="Lipzen A."/>
            <person name="Mereny Z."/>
            <person name="Hegedus B."/>
            <person name="Baldrian P."/>
            <person name="Stursova M."/>
            <person name="Weitz H."/>
            <person name="Taylor A."/>
            <person name="Grigoriev I.V."/>
            <person name="Nagy L.G."/>
            <person name="Martin F."/>
            <person name="Kauserud H."/>
        </authorList>
    </citation>
    <scope>NUCLEOTIDE SEQUENCE</scope>
    <source>
        <strain evidence="2">CBHHK067</strain>
    </source>
</reference>